<dbReference type="InterPro" id="IPR036692">
    <property type="entry name" value="Shew3726-like_sf"/>
</dbReference>
<keyword evidence="1" id="KW-1133">Transmembrane helix</keyword>
<keyword evidence="1" id="KW-0812">Transmembrane</keyword>
<proteinExistence type="predicted"/>
<keyword evidence="1" id="KW-0472">Membrane</keyword>
<accession>A0A857JP58</accession>
<reference evidence="2 3" key="1">
    <citation type="submission" date="2019-12" db="EMBL/GenBank/DDBJ databases">
        <title>Genome sequencing and assembly of endphytes of Porphyra tenera.</title>
        <authorList>
            <person name="Park J.M."/>
            <person name="Shin R."/>
            <person name="Jo S.H."/>
        </authorList>
    </citation>
    <scope>NUCLEOTIDE SEQUENCE [LARGE SCALE GENOMIC DNA]</scope>
    <source>
        <strain evidence="2 3">GPM4</strain>
    </source>
</reference>
<name>A0A857JP58_9ALTE</name>
<organism evidence="2 3">
    <name type="scientific">Paraglaciecola mesophila</name>
    <dbReference type="NCBI Taxonomy" id="197222"/>
    <lineage>
        <taxon>Bacteria</taxon>
        <taxon>Pseudomonadati</taxon>
        <taxon>Pseudomonadota</taxon>
        <taxon>Gammaproteobacteria</taxon>
        <taxon>Alteromonadales</taxon>
        <taxon>Alteromonadaceae</taxon>
        <taxon>Paraglaciecola</taxon>
    </lineage>
</organism>
<evidence type="ECO:0000256" key="1">
    <source>
        <dbReference type="SAM" id="Phobius"/>
    </source>
</evidence>
<evidence type="ECO:0008006" key="4">
    <source>
        <dbReference type="Google" id="ProtNLM"/>
    </source>
</evidence>
<dbReference type="Gene3D" id="3.30.160.140">
    <property type="entry name" value="Shew3726-like"/>
    <property type="match status" value="1"/>
</dbReference>
<dbReference type="SUPFAM" id="SSF160272">
    <property type="entry name" value="Shew3726-like"/>
    <property type="match status" value="1"/>
</dbReference>
<protein>
    <recommendedName>
        <fullName evidence="4">DUF1488 domain-containing protein</fullName>
    </recommendedName>
</protein>
<dbReference type="OrthoDB" id="6389026at2"/>
<dbReference type="Proteomes" id="UP000464524">
    <property type="component" value="Chromosome"/>
</dbReference>
<sequence length="80" mass="8965">MNQAIQIQDGFEMRDDVMVLTLVVSGLIMYCHVSAIAADDMATFYQAHQFDLEEMISECVENEQWDENGVIHINANAIGA</sequence>
<dbReference type="KEGG" id="pmes:FX988_02591"/>
<dbReference type="AlphaFoldDB" id="A0A857JP58"/>
<evidence type="ECO:0000313" key="2">
    <source>
        <dbReference type="EMBL" id="QHJ12334.1"/>
    </source>
</evidence>
<keyword evidence="3" id="KW-1185">Reference proteome</keyword>
<gene>
    <name evidence="2" type="ORF">FX988_02591</name>
</gene>
<evidence type="ECO:0000313" key="3">
    <source>
        <dbReference type="Proteomes" id="UP000464524"/>
    </source>
</evidence>
<feature type="transmembrane region" description="Helical" evidence="1">
    <location>
        <begin position="17"/>
        <end position="38"/>
    </location>
</feature>
<dbReference type="EMBL" id="CP047656">
    <property type="protein sequence ID" value="QHJ12334.1"/>
    <property type="molecule type" value="Genomic_DNA"/>
</dbReference>
<dbReference type="RefSeq" id="WP_160180364.1">
    <property type="nucleotide sequence ID" value="NZ_CP047656.1"/>
</dbReference>